<proteinExistence type="inferred from homology"/>
<keyword evidence="9" id="KW-0479">Metal-binding</keyword>
<keyword evidence="9" id="KW-0819">tRNA processing</keyword>
<keyword evidence="9" id="KW-0699">rRNA-binding</keyword>
<dbReference type="GO" id="GO:0019843">
    <property type="term" value="F:rRNA binding"/>
    <property type="evidence" value="ECO:0007669"/>
    <property type="project" value="UniProtKB-KW"/>
</dbReference>
<evidence type="ECO:0000256" key="9">
    <source>
        <dbReference type="HAMAP-Rule" id="MF_00104"/>
    </source>
</evidence>
<comment type="subunit">
    <text evidence="9">Homodimer.</text>
</comment>
<keyword evidence="6 9" id="KW-0255">Endonuclease</keyword>
<name>A0A1G2M3Y9_9BACT</name>
<gene>
    <name evidence="9" type="primary">rnc</name>
    <name evidence="13" type="ORF">A2664_03180</name>
</gene>
<keyword evidence="9" id="KW-0963">Cytoplasm</keyword>
<organism evidence="13 14">
    <name type="scientific">Candidatus Taylorbacteria bacterium RIFCSPHIGHO2_01_FULL_46_22b</name>
    <dbReference type="NCBI Taxonomy" id="1802301"/>
    <lineage>
        <taxon>Bacteria</taxon>
        <taxon>Candidatus Tayloriibacteriota</taxon>
    </lineage>
</organism>
<dbReference type="GO" id="GO:0005737">
    <property type="term" value="C:cytoplasm"/>
    <property type="evidence" value="ECO:0007669"/>
    <property type="project" value="UniProtKB-SubCell"/>
</dbReference>
<dbReference type="NCBIfam" id="TIGR02191">
    <property type="entry name" value="RNaseIII"/>
    <property type="match status" value="1"/>
</dbReference>
<evidence type="ECO:0000256" key="5">
    <source>
        <dbReference type="ARBA" id="ARBA00022722"/>
    </source>
</evidence>
<dbReference type="InterPro" id="IPR011907">
    <property type="entry name" value="RNase_III"/>
</dbReference>
<dbReference type="GO" id="GO:0004525">
    <property type="term" value="F:ribonuclease III activity"/>
    <property type="evidence" value="ECO:0007669"/>
    <property type="project" value="UniProtKB-UniRule"/>
</dbReference>
<dbReference type="EMBL" id="MHRF01000004">
    <property type="protein sequence ID" value="OHA18615.1"/>
    <property type="molecule type" value="Genomic_DNA"/>
</dbReference>
<feature type="domain" description="DRBM" evidence="11">
    <location>
        <begin position="160"/>
        <end position="225"/>
    </location>
</feature>
<dbReference type="SMART" id="SM00358">
    <property type="entry name" value="DSRM"/>
    <property type="match status" value="1"/>
</dbReference>
<dbReference type="PROSITE" id="PS50142">
    <property type="entry name" value="RNASE_3_2"/>
    <property type="match status" value="1"/>
</dbReference>
<dbReference type="PANTHER" id="PTHR11207:SF0">
    <property type="entry name" value="RIBONUCLEASE 3"/>
    <property type="match status" value="1"/>
</dbReference>
<dbReference type="Gene3D" id="3.30.160.20">
    <property type="match status" value="1"/>
</dbReference>
<keyword evidence="5 9" id="KW-0540">Nuclease</keyword>
<dbReference type="Gene3D" id="1.10.1520.10">
    <property type="entry name" value="Ribonuclease III domain"/>
    <property type="match status" value="1"/>
</dbReference>
<dbReference type="PROSITE" id="PS00517">
    <property type="entry name" value="RNASE_3_1"/>
    <property type="match status" value="1"/>
</dbReference>
<evidence type="ECO:0000256" key="8">
    <source>
        <dbReference type="ARBA" id="ARBA00022884"/>
    </source>
</evidence>
<feature type="binding site" evidence="9">
    <location>
        <position position="46"/>
    </location>
    <ligand>
        <name>Mg(2+)</name>
        <dbReference type="ChEBI" id="CHEBI:18420"/>
    </ligand>
</feature>
<dbReference type="PROSITE" id="PS50137">
    <property type="entry name" value="DS_RBD"/>
    <property type="match status" value="1"/>
</dbReference>
<dbReference type="GO" id="GO:0006397">
    <property type="term" value="P:mRNA processing"/>
    <property type="evidence" value="ECO:0007669"/>
    <property type="project" value="UniProtKB-UniRule"/>
</dbReference>
<evidence type="ECO:0000313" key="13">
    <source>
        <dbReference type="EMBL" id="OHA18615.1"/>
    </source>
</evidence>
<dbReference type="FunFam" id="1.10.1520.10:FF:000001">
    <property type="entry name" value="Ribonuclease 3"/>
    <property type="match status" value="1"/>
</dbReference>
<reference evidence="13 14" key="1">
    <citation type="journal article" date="2016" name="Nat. Commun.">
        <title>Thousands of microbial genomes shed light on interconnected biogeochemical processes in an aquifer system.</title>
        <authorList>
            <person name="Anantharaman K."/>
            <person name="Brown C.T."/>
            <person name="Hug L.A."/>
            <person name="Sharon I."/>
            <person name="Castelle C.J."/>
            <person name="Probst A.J."/>
            <person name="Thomas B.C."/>
            <person name="Singh A."/>
            <person name="Wilkins M.J."/>
            <person name="Karaoz U."/>
            <person name="Brodie E.L."/>
            <person name="Williams K.H."/>
            <person name="Hubbard S.S."/>
            <person name="Banfield J.F."/>
        </authorList>
    </citation>
    <scope>NUCLEOTIDE SEQUENCE [LARGE SCALE GENOMIC DNA]</scope>
</reference>
<dbReference type="SUPFAM" id="SSF69065">
    <property type="entry name" value="RNase III domain-like"/>
    <property type="match status" value="1"/>
</dbReference>
<feature type="binding site" evidence="9">
    <location>
        <position position="122"/>
    </location>
    <ligand>
        <name>Mg(2+)</name>
        <dbReference type="ChEBI" id="CHEBI:18420"/>
    </ligand>
</feature>
<evidence type="ECO:0000256" key="6">
    <source>
        <dbReference type="ARBA" id="ARBA00022759"/>
    </source>
</evidence>
<keyword evidence="3 9" id="KW-0698">rRNA processing</keyword>
<dbReference type="EC" id="3.1.26.3" evidence="9"/>
<feature type="domain" description="RNase III" evidence="12">
    <location>
        <begin position="4"/>
        <end position="133"/>
    </location>
</feature>
<keyword evidence="9" id="KW-0460">Magnesium</keyword>
<keyword evidence="7 9" id="KW-0378">Hydrolase</keyword>
<dbReference type="Proteomes" id="UP000178873">
    <property type="component" value="Unassembled WGS sequence"/>
</dbReference>
<evidence type="ECO:0000256" key="10">
    <source>
        <dbReference type="SAM" id="MobiDB-lite"/>
    </source>
</evidence>
<keyword evidence="8 9" id="KW-0694">RNA-binding</keyword>
<evidence type="ECO:0000259" key="11">
    <source>
        <dbReference type="PROSITE" id="PS50137"/>
    </source>
</evidence>
<comment type="similarity">
    <text evidence="2">Belongs to the ribonuclease III family.</text>
</comment>
<sequence>MKNFKEFEQRISVVFKDIHLLQQAFTHRSYLNEHKHSALKHNERLEFLGDAVLELIVTEHLFEKYPAYTEGDMTSLRASLVNADTLSEVASALGMNDFLLLSHGEAKDTGRARRYILANTFEAVVGAIFIDQGYAVVRDFVAKSSFHLLDEIVAKGLWTDSKSLFQEKAQEIVGVTPLYKTVREEGPDHDKEFVVGVYLNTTKVAEGSGKSKQDAEQSAARAGLKAKGWE</sequence>
<evidence type="ECO:0000256" key="2">
    <source>
        <dbReference type="ARBA" id="ARBA00010183"/>
    </source>
</evidence>
<comment type="function">
    <text evidence="9">Digests double-stranded RNA. Involved in the processing of primary rRNA transcript to yield the immediate precursors to the large and small rRNAs (23S and 16S). Processes some mRNAs, and tRNAs when they are encoded in the rRNA operon. Processes pre-crRNA and tracrRNA of type II CRISPR loci if present in the organism.</text>
</comment>
<comment type="subcellular location">
    <subcellularLocation>
        <location evidence="9">Cytoplasm</location>
    </subcellularLocation>
</comment>
<evidence type="ECO:0000256" key="1">
    <source>
        <dbReference type="ARBA" id="ARBA00000109"/>
    </source>
</evidence>
<dbReference type="InterPro" id="IPR000999">
    <property type="entry name" value="RNase_III_dom"/>
</dbReference>
<dbReference type="InterPro" id="IPR014720">
    <property type="entry name" value="dsRBD_dom"/>
</dbReference>
<dbReference type="CDD" id="cd00593">
    <property type="entry name" value="RIBOc"/>
    <property type="match status" value="1"/>
</dbReference>
<feature type="active site" evidence="9">
    <location>
        <position position="50"/>
    </location>
</feature>
<dbReference type="Pfam" id="PF14622">
    <property type="entry name" value="Ribonucleas_3_3"/>
    <property type="match status" value="1"/>
</dbReference>
<dbReference type="CDD" id="cd10845">
    <property type="entry name" value="DSRM_RNAse_III_family"/>
    <property type="match status" value="1"/>
</dbReference>
<dbReference type="PANTHER" id="PTHR11207">
    <property type="entry name" value="RIBONUCLEASE III"/>
    <property type="match status" value="1"/>
</dbReference>
<dbReference type="SMART" id="SM00535">
    <property type="entry name" value="RIBOc"/>
    <property type="match status" value="1"/>
</dbReference>
<dbReference type="AlphaFoldDB" id="A0A1G2M3Y9"/>
<evidence type="ECO:0000256" key="7">
    <source>
        <dbReference type="ARBA" id="ARBA00022801"/>
    </source>
</evidence>
<dbReference type="GO" id="GO:0006364">
    <property type="term" value="P:rRNA processing"/>
    <property type="evidence" value="ECO:0007669"/>
    <property type="project" value="UniProtKB-UniRule"/>
</dbReference>
<feature type="active site" evidence="9">
    <location>
        <position position="122"/>
    </location>
</feature>
<dbReference type="SUPFAM" id="SSF54768">
    <property type="entry name" value="dsRNA-binding domain-like"/>
    <property type="match status" value="1"/>
</dbReference>
<evidence type="ECO:0000259" key="12">
    <source>
        <dbReference type="PROSITE" id="PS50142"/>
    </source>
</evidence>
<evidence type="ECO:0000256" key="4">
    <source>
        <dbReference type="ARBA" id="ARBA00022664"/>
    </source>
</evidence>
<dbReference type="GO" id="GO:0008033">
    <property type="term" value="P:tRNA processing"/>
    <property type="evidence" value="ECO:0007669"/>
    <property type="project" value="UniProtKB-KW"/>
</dbReference>
<feature type="binding site" evidence="9">
    <location>
        <position position="119"/>
    </location>
    <ligand>
        <name>Mg(2+)</name>
        <dbReference type="ChEBI" id="CHEBI:18420"/>
    </ligand>
</feature>
<dbReference type="HAMAP" id="MF_00104">
    <property type="entry name" value="RNase_III"/>
    <property type="match status" value="1"/>
</dbReference>
<dbReference type="Pfam" id="PF00035">
    <property type="entry name" value="dsrm"/>
    <property type="match status" value="1"/>
</dbReference>
<dbReference type="GO" id="GO:0010468">
    <property type="term" value="P:regulation of gene expression"/>
    <property type="evidence" value="ECO:0007669"/>
    <property type="project" value="TreeGrafter"/>
</dbReference>
<evidence type="ECO:0000256" key="3">
    <source>
        <dbReference type="ARBA" id="ARBA00022552"/>
    </source>
</evidence>
<comment type="cofactor">
    <cofactor evidence="9">
        <name>Mg(2+)</name>
        <dbReference type="ChEBI" id="CHEBI:18420"/>
    </cofactor>
</comment>
<protein>
    <recommendedName>
        <fullName evidence="9">Ribonuclease 3</fullName>
        <ecNumber evidence="9">3.1.26.3</ecNumber>
    </recommendedName>
    <alternativeName>
        <fullName evidence="9">Ribonuclease III</fullName>
        <shortName evidence="9">RNase III</shortName>
    </alternativeName>
</protein>
<comment type="catalytic activity">
    <reaction evidence="1 9">
        <text>Endonucleolytic cleavage to 5'-phosphomonoester.</text>
        <dbReference type="EC" id="3.1.26.3"/>
    </reaction>
</comment>
<keyword evidence="4 9" id="KW-0507">mRNA processing</keyword>
<evidence type="ECO:0000313" key="14">
    <source>
        <dbReference type="Proteomes" id="UP000178873"/>
    </source>
</evidence>
<dbReference type="GO" id="GO:0003725">
    <property type="term" value="F:double-stranded RNA binding"/>
    <property type="evidence" value="ECO:0007669"/>
    <property type="project" value="TreeGrafter"/>
</dbReference>
<dbReference type="InterPro" id="IPR036389">
    <property type="entry name" value="RNase_III_sf"/>
</dbReference>
<dbReference type="GO" id="GO:0046872">
    <property type="term" value="F:metal ion binding"/>
    <property type="evidence" value="ECO:0007669"/>
    <property type="project" value="UniProtKB-KW"/>
</dbReference>
<dbReference type="STRING" id="1802301.A2664_03180"/>
<feature type="region of interest" description="Disordered" evidence="10">
    <location>
        <begin position="206"/>
        <end position="230"/>
    </location>
</feature>
<accession>A0A1G2M3Y9</accession>
<comment type="caution">
    <text evidence="13">The sequence shown here is derived from an EMBL/GenBank/DDBJ whole genome shotgun (WGS) entry which is preliminary data.</text>
</comment>